<evidence type="ECO:0000313" key="2">
    <source>
        <dbReference type="Proteomes" id="UP000261580"/>
    </source>
</evidence>
<dbReference type="SUPFAM" id="SSF82199">
    <property type="entry name" value="SET domain"/>
    <property type="match status" value="1"/>
</dbReference>
<accession>A0A3Q4MFZ7</accession>
<evidence type="ECO:0000313" key="1">
    <source>
        <dbReference type="Ensembl" id="ENSNBRP00000009084.1"/>
    </source>
</evidence>
<sequence length="139" mass="15545">VCNDQYFIFLPLPLFVRVFVADSTIRGAGQGLFAKTDAEANTVMAFYNGVHFCAMMTSFSFHCLNPHCMCLLAAVYLTEPPSKHHYLDPTVFVSSVSNCSAHTSFALIYVSQSIHFIKCNLTDLFTCCTGSTLQWLIYF</sequence>
<organism evidence="1 2">
    <name type="scientific">Neolamprologus brichardi</name>
    <name type="common">Fairy cichlid</name>
    <name type="synonym">Lamprologus brichardi</name>
    <dbReference type="NCBI Taxonomy" id="32507"/>
    <lineage>
        <taxon>Eukaryota</taxon>
        <taxon>Metazoa</taxon>
        <taxon>Chordata</taxon>
        <taxon>Craniata</taxon>
        <taxon>Vertebrata</taxon>
        <taxon>Euteleostomi</taxon>
        <taxon>Actinopterygii</taxon>
        <taxon>Neopterygii</taxon>
        <taxon>Teleostei</taxon>
        <taxon>Neoteleostei</taxon>
        <taxon>Acanthomorphata</taxon>
        <taxon>Ovalentaria</taxon>
        <taxon>Cichlomorphae</taxon>
        <taxon>Cichliformes</taxon>
        <taxon>Cichlidae</taxon>
        <taxon>African cichlids</taxon>
        <taxon>Pseudocrenilabrinae</taxon>
        <taxon>Lamprologini</taxon>
        <taxon>Neolamprologus</taxon>
    </lineage>
</organism>
<dbReference type="AlphaFoldDB" id="A0A3Q4MFZ7"/>
<keyword evidence="2" id="KW-1185">Reference proteome</keyword>
<proteinExistence type="predicted"/>
<protein>
    <submittedName>
        <fullName evidence="1">Uncharacterized protein</fullName>
    </submittedName>
</protein>
<dbReference type="Gene3D" id="2.170.270.10">
    <property type="entry name" value="SET domain"/>
    <property type="match status" value="1"/>
</dbReference>
<dbReference type="STRING" id="32507.ENSNBRP00000009084"/>
<dbReference type="Ensembl" id="ENSNBRT00000009343.1">
    <property type="protein sequence ID" value="ENSNBRP00000009084.1"/>
    <property type="gene ID" value="ENSNBRG00000007106.1"/>
</dbReference>
<reference evidence="1" key="2">
    <citation type="submission" date="2025-09" db="UniProtKB">
        <authorList>
            <consortium name="Ensembl"/>
        </authorList>
    </citation>
    <scope>IDENTIFICATION</scope>
</reference>
<dbReference type="InterPro" id="IPR046341">
    <property type="entry name" value="SET_dom_sf"/>
</dbReference>
<reference evidence="1" key="1">
    <citation type="submission" date="2025-08" db="UniProtKB">
        <authorList>
            <consortium name="Ensembl"/>
        </authorList>
    </citation>
    <scope>IDENTIFICATION</scope>
</reference>
<name>A0A3Q4MFZ7_NEOBR</name>
<dbReference type="Bgee" id="ENSNBRG00000007106">
    <property type="expression patterns" value="Expressed in zone of skin and 8 other cell types or tissues"/>
</dbReference>
<dbReference type="Proteomes" id="UP000261580">
    <property type="component" value="Unassembled WGS sequence"/>
</dbReference>